<reference evidence="3" key="2">
    <citation type="submission" date="2008-08" db="EMBL/GenBank/DDBJ databases">
        <authorList>
            <consortium name="Diatom Consortium"/>
            <person name="Grigoriev I."/>
            <person name="Grimwood J."/>
            <person name="Kuo A."/>
            <person name="Otillar R.P."/>
            <person name="Salamov A."/>
            <person name="Detter J.C."/>
            <person name="Lindquist E."/>
            <person name="Shapiro H."/>
            <person name="Lucas S."/>
            <person name="Glavina del Rio T."/>
            <person name="Pitluck S."/>
            <person name="Rokhsar D."/>
            <person name="Bowler C."/>
        </authorList>
    </citation>
    <scope>GENOME REANNOTATION</scope>
    <source>
        <strain evidence="3">CCAP 1055/1</strain>
    </source>
</reference>
<dbReference type="HOGENOM" id="CLU_1513427_0_0_1"/>
<organism evidence="2 3">
    <name type="scientific">Phaeodactylum tricornutum (strain CCAP 1055/1)</name>
    <dbReference type="NCBI Taxonomy" id="556484"/>
    <lineage>
        <taxon>Eukaryota</taxon>
        <taxon>Sar</taxon>
        <taxon>Stramenopiles</taxon>
        <taxon>Ochrophyta</taxon>
        <taxon>Bacillariophyta</taxon>
        <taxon>Bacillariophyceae</taxon>
        <taxon>Bacillariophycidae</taxon>
        <taxon>Naviculales</taxon>
        <taxon>Phaeodactylaceae</taxon>
        <taxon>Phaeodactylum</taxon>
    </lineage>
</organism>
<evidence type="ECO:0000313" key="3">
    <source>
        <dbReference type="Proteomes" id="UP000000759"/>
    </source>
</evidence>
<dbReference type="EMBL" id="CM000622">
    <property type="protein sequence ID" value="EEC44717.1"/>
    <property type="molecule type" value="Genomic_DNA"/>
</dbReference>
<dbReference type="PaxDb" id="2850-Phatr48921"/>
<protein>
    <submittedName>
        <fullName evidence="2">Uncharacterized protein</fullName>
    </submittedName>
</protein>
<sequence>MARHMNLRGSLRWVFLTLVLLQIACVPSVVVGEGEPTMGEEVQERMEEAMDTAGGYVEEAYESVQESVEETMEPVVEKIDEVVEETKAKVEEVVPKKETKASEALEKIKTKVAAAIGIVVDKSKEVADRAKSMSKQDAKKVAAAALGVWGVSVGVGWLAQTVAKDAPPAPTAGKKGRK</sequence>
<keyword evidence="3" id="KW-1185">Reference proteome</keyword>
<name>B7G8V8_PHATC</name>
<feature type="chain" id="PRO_5002853027" evidence="1">
    <location>
        <begin position="33"/>
        <end position="178"/>
    </location>
</feature>
<dbReference type="Gene3D" id="1.20.120.20">
    <property type="entry name" value="Apolipoprotein"/>
    <property type="match status" value="1"/>
</dbReference>
<reference evidence="2 3" key="1">
    <citation type="journal article" date="2008" name="Nature">
        <title>The Phaeodactylum genome reveals the evolutionary history of diatom genomes.</title>
        <authorList>
            <person name="Bowler C."/>
            <person name="Allen A.E."/>
            <person name="Badger J.H."/>
            <person name="Grimwood J."/>
            <person name="Jabbari K."/>
            <person name="Kuo A."/>
            <person name="Maheswari U."/>
            <person name="Martens C."/>
            <person name="Maumus F."/>
            <person name="Otillar R.P."/>
            <person name="Rayko E."/>
            <person name="Salamov A."/>
            <person name="Vandepoele K."/>
            <person name="Beszteri B."/>
            <person name="Gruber A."/>
            <person name="Heijde M."/>
            <person name="Katinka M."/>
            <person name="Mock T."/>
            <person name="Valentin K."/>
            <person name="Verret F."/>
            <person name="Berges J.A."/>
            <person name="Brownlee C."/>
            <person name="Cadoret J.P."/>
            <person name="Chiovitti A."/>
            <person name="Choi C.J."/>
            <person name="Coesel S."/>
            <person name="De Martino A."/>
            <person name="Detter J.C."/>
            <person name="Durkin C."/>
            <person name="Falciatore A."/>
            <person name="Fournet J."/>
            <person name="Haruta M."/>
            <person name="Huysman M.J."/>
            <person name="Jenkins B.D."/>
            <person name="Jiroutova K."/>
            <person name="Jorgensen R.E."/>
            <person name="Joubert Y."/>
            <person name="Kaplan A."/>
            <person name="Kroger N."/>
            <person name="Kroth P.G."/>
            <person name="La Roche J."/>
            <person name="Lindquist E."/>
            <person name="Lommer M."/>
            <person name="Martin-Jezequel V."/>
            <person name="Lopez P.J."/>
            <person name="Lucas S."/>
            <person name="Mangogna M."/>
            <person name="McGinnis K."/>
            <person name="Medlin L.K."/>
            <person name="Montsant A."/>
            <person name="Oudot-Le Secq M.P."/>
            <person name="Napoli C."/>
            <person name="Obornik M."/>
            <person name="Parker M.S."/>
            <person name="Petit J.L."/>
            <person name="Porcel B.M."/>
            <person name="Poulsen N."/>
            <person name="Robison M."/>
            <person name="Rychlewski L."/>
            <person name="Rynearson T.A."/>
            <person name="Schmutz J."/>
            <person name="Shapiro H."/>
            <person name="Siaut M."/>
            <person name="Stanley M."/>
            <person name="Sussman M.R."/>
            <person name="Taylor A.R."/>
            <person name="Vardi A."/>
            <person name="von Dassow P."/>
            <person name="Vyverman W."/>
            <person name="Willis A."/>
            <person name="Wyrwicz L.S."/>
            <person name="Rokhsar D.S."/>
            <person name="Weissenbach J."/>
            <person name="Armbrust E.V."/>
            <person name="Green B.R."/>
            <person name="Van de Peer Y."/>
            <person name="Grigoriev I.V."/>
        </authorList>
    </citation>
    <scope>NUCLEOTIDE SEQUENCE [LARGE SCALE GENOMIC DNA]</scope>
    <source>
        <strain evidence="2 3">CCAP 1055/1</strain>
    </source>
</reference>
<dbReference type="GeneID" id="7195213"/>
<dbReference type="AlphaFoldDB" id="B7G8V8"/>
<feature type="signal peptide" evidence="1">
    <location>
        <begin position="1"/>
        <end position="32"/>
    </location>
</feature>
<keyword evidence="1" id="KW-0732">Signal</keyword>
<dbReference type="SUPFAM" id="SSF47162">
    <property type="entry name" value="Apolipoprotein"/>
    <property type="match status" value="1"/>
</dbReference>
<dbReference type="Proteomes" id="UP000000759">
    <property type="component" value="Chromosome 20"/>
</dbReference>
<proteinExistence type="predicted"/>
<evidence type="ECO:0000256" key="1">
    <source>
        <dbReference type="SAM" id="SignalP"/>
    </source>
</evidence>
<dbReference type="KEGG" id="pti:PHATRDRAFT_48921"/>
<dbReference type="RefSeq" id="XP_002183535.1">
    <property type="nucleotide sequence ID" value="XM_002183499.1"/>
</dbReference>
<evidence type="ECO:0000313" key="2">
    <source>
        <dbReference type="EMBL" id="EEC44717.1"/>
    </source>
</evidence>
<gene>
    <name evidence="2" type="ORF">PHATRDRAFT_48921</name>
</gene>
<accession>B7G8V8</accession>
<dbReference type="InParanoid" id="B7G8V8"/>